<keyword evidence="3" id="KW-1185">Reference proteome</keyword>
<accession>A0AAV9E3U2</accession>
<reference evidence="2" key="2">
    <citation type="submission" date="2023-06" db="EMBL/GenBank/DDBJ databases">
        <authorList>
            <person name="Ma L."/>
            <person name="Liu K.-W."/>
            <person name="Li Z."/>
            <person name="Hsiao Y.-Y."/>
            <person name="Qi Y."/>
            <person name="Fu T."/>
            <person name="Tang G."/>
            <person name="Zhang D."/>
            <person name="Sun W.-H."/>
            <person name="Liu D.-K."/>
            <person name="Li Y."/>
            <person name="Chen G.-Z."/>
            <person name="Liu X.-D."/>
            <person name="Liao X.-Y."/>
            <person name="Jiang Y.-T."/>
            <person name="Yu X."/>
            <person name="Hao Y."/>
            <person name="Huang J."/>
            <person name="Zhao X.-W."/>
            <person name="Ke S."/>
            <person name="Chen Y.-Y."/>
            <person name="Wu W.-L."/>
            <person name="Hsu J.-L."/>
            <person name="Lin Y.-F."/>
            <person name="Huang M.-D."/>
            <person name="Li C.-Y."/>
            <person name="Huang L."/>
            <person name="Wang Z.-W."/>
            <person name="Zhao X."/>
            <person name="Zhong W.-Y."/>
            <person name="Peng D.-H."/>
            <person name="Ahmad S."/>
            <person name="Lan S."/>
            <person name="Zhang J.-S."/>
            <person name="Tsai W.-C."/>
            <person name="Van De Peer Y."/>
            <person name="Liu Z.-J."/>
        </authorList>
    </citation>
    <scope>NUCLEOTIDE SEQUENCE</scope>
    <source>
        <strain evidence="2">CP</strain>
        <tissue evidence="2">Leaves</tissue>
    </source>
</reference>
<evidence type="ECO:0000256" key="1">
    <source>
        <dbReference type="SAM" id="MobiDB-lite"/>
    </source>
</evidence>
<evidence type="ECO:0000313" key="2">
    <source>
        <dbReference type="EMBL" id="KAK1306908.1"/>
    </source>
</evidence>
<proteinExistence type="predicted"/>
<gene>
    <name evidence="2" type="ORF">QJS10_CPA10g00697</name>
</gene>
<feature type="region of interest" description="Disordered" evidence="1">
    <location>
        <begin position="109"/>
        <end position="184"/>
    </location>
</feature>
<dbReference type="PANTHER" id="PTHR37728:SF1">
    <property type="entry name" value="OS06G0132300 PROTEIN"/>
    <property type="match status" value="1"/>
</dbReference>
<evidence type="ECO:0000313" key="3">
    <source>
        <dbReference type="Proteomes" id="UP001180020"/>
    </source>
</evidence>
<dbReference type="AlphaFoldDB" id="A0AAV9E3U2"/>
<dbReference type="PANTHER" id="PTHR37728">
    <property type="entry name" value="BNAA04G26730D PROTEIN"/>
    <property type="match status" value="1"/>
</dbReference>
<sequence length="213" mass="23642">MEGSVGKEAAWRSFLQGGRVKEARQGLHDHLLMPNTEDHFDCLSGLFILIVFNMGVDLGASLGLRRAHSENDIQENKNQPFVNAITEIAMLAGMKPPLPISLSHHPIRRHHHSLSANNKAADSEDQGEEGAKLRGSDVLQALQRATSTRHIKKNNKGTRSRGSFASPSPSLSSSTVKLNPDHIDDRPLKIQSDWADRLDRLEVLLQDLQRLQN</sequence>
<reference evidence="2" key="1">
    <citation type="journal article" date="2023" name="Nat. Commun.">
        <title>Diploid and tetraploid genomes of Acorus and the evolution of monocots.</title>
        <authorList>
            <person name="Ma L."/>
            <person name="Liu K.W."/>
            <person name="Li Z."/>
            <person name="Hsiao Y.Y."/>
            <person name="Qi Y."/>
            <person name="Fu T."/>
            <person name="Tang G.D."/>
            <person name="Zhang D."/>
            <person name="Sun W.H."/>
            <person name="Liu D.K."/>
            <person name="Li Y."/>
            <person name="Chen G.Z."/>
            <person name="Liu X.D."/>
            <person name="Liao X.Y."/>
            <person name="Jiang Y.T."/>
            <person name="Yu X."/>
            <person name="Hao Y."/>
            <person name="Huang J."/>
            <person name="Zhao X.W."/>
            <person name="Ke S."/>
            <person name="Chen Y.Y."/>
            <person name="Wu W.L."/>
            <person name="Hsu J.L."/>
            <person name="Lin Y.F."/>
            <person name="Huang M.D."/>
            <person name="Li C.Y."/>
            <person name="Huang L."/>
            <person name="Wang Z.W."/>
            <person name="Zhao X."/>
            <person name="Zhong W.Y."/>
            <person name="Peng D.H."/>
            <person name="Ahmad S."/>
            <person name="Lan S."/>
            <person name="Zhang J.S."/>
            <person name="Tsai W.C."/>
            <person name="Van de Peer Y."/>
            <person name="Liu Z.J."/>
        </authorList>
    </citation>
    <scope>NUCLEOTIDE SEQUENCE</scope>
    <source>
        <strain evidence="2">CP</strain>
    </source>
</reference>
<organism evidence="2 3">
    <name type="scientific">Acorus calamus</name>
    <name type="common">Sweet flag</name>
    <dbReference type="NCBI Taxonomy" id="4465"/>
    <lineage>
        <taxon>Eukaryota</taxon>
        <taxon>Viridiplantae</taxon>
        <taxon>Streptophyta</taxon>
        <taxon>Embryophyta</taxon>
        <taxon>Tracheophyta</taxon>
        <taxon>Spermatophyta</taxon>
        <taxon>Magnoliopsida</taxon>
        <taxon>Liliopsida</taxon>
        <taxon>Acoraceae</taxon>
        <taxon>Acorus</taxon>
    </lineage>
</organism>
<comment type="caution">
    <text evidence="2">The sequence shown here is derived from an EMBL/GenBank/DDBJ whole genome shotgun (WGS) entry which is preliminary data.</text>
</comment>
<feature type="compositionally biased region" description="Low complexity" evidence="1">
    <location>
        <begin position="160"/>
        <end position="174"/>
    </location>
</feature>
<name>A0AAV9E3U2_ACOCL</name>
<feature type="compositionally biased region" description="Basic residues" evidence="1">
    <location>
        <begin position="147"/>
        <end position="159"/>
    </location>
</feature>
<dbReference type="Proteomes" id="UP001180020">
    <property type="component" value="Unassembled WGS sequence"/>
</dbReference>
<protein>
    <submittedName>
        <fullName evidence="2">Uncharacterized protein</fullName>
    </submittedName>
</protein>
<dbReference type="EMBL" id="JAUJYO010000010">
    <property type="protein sequence ID" value="KAK1306908.1"/>
    <property type="molecule type" value="Genomic_DNA"/>
</dbReference>